<dbReference type="SUPFAM" id="SSF47144">
    <property type="entry name" value="HSC20 (HSCB), C-terminal oligomerisation domain"/>
    <property type="match status" value="1"/>
</dbReference>
<name>A0ABW4XIH6_9GAMM</name>
<dbReference type="PROSITE" id="PS50076">
    <property type="entry name" value="DNAJ_2"/>
    <property type="match status" value="1"/>
</dbReference>
<evidence type="ECO:0000313" key="6">
    <source>
        <dbReference type="EMBL" id="MFD2095331.1"/>
    </source>
</evidence>
<accession>A0ABW4XIH6</accession>
<evidence type="ECO:0000256" key="3">
    <source>
        <dbReference type="ARBA" id="ARBA00025596"/>
    </source>
</evidence>
<dbReference type="PANTHER" id="PTHR14021">
    <property type="entry name" value="IRON-SULFUR CLUSTER CO-CHAPERONE PROTEIN HSCB"/>
    <property type="match status" value="1"/>
</dbReference>
<dbReference type="InterPro" id="IPR004640">
    <property type="entry name" value="HscB"/>
</dbReference>
<dbReference type="EMBL" id="JBHUHT010000008">
    <property type="protein sequence ID" value="MFD2095331.1"/>
    <property type="molecule type" value="Genomic_DNA"/>
</dbReference>
<dbReference type="CDD" id="cd06257">
    <property type="entry name" value="DnaJ"/>
    <property type="match status" value="1"/>
</dbReference>
<dbReference type="PANTHER" id="PTHR14021:SF15">
    <property type="entry name" value="IRON-SULFUR CLUSTER CO-CHAPERONE PROTEIN HSCB"/>
    <property type="match status" value="1"/>
</dbReference>
<dbReference type="InterPro" id="IPR001623">
    <property type="entry name" value="DnaJ_domain"/>
</dbReference>
<dbReference type="InterPro" id="IPR036869">
    <property type="entry name" value="J_dom_sf"/>
</dbReference>
<evidence type="ECO:0000256" key="4">
    <source>
        <dbReference type="HAMAP-Rule" id="MF_00682"/>
    </source>
</evidence>
<dbReference type="Gene3D" id="1.20.1280.20">
    <property type="entry name" value="HscB, C-terminal domain"/>
    <property type="match status" value="1"/>
</dbReference>
<dbReference type="Gene3D" id="1.10.287.110">
    <property type="entry name" value="DnaJ domain"/>
    <property type="match status" value="1"/>
</dbReference>
<comment type="function">
    <text evidence="3 4">Co-chaperone involved in the maturation of iron-sulfur cluster-containing proteins. Seems to help targeting proteins to be folded toward HscA.</text>
</comment>
<sequence>MDYFELFELPHRFELSPAVLAEKFRTLQRAVHPDRFGAASEQEKRIALQRSAHINDAYQTLKHPLSRAVYMLSTAGHDLKSEQKSFSDTSFLFQQMELREQLEELQSSQNAGALFDMQTEIQSEIKAYLKRIGEALDAPTKGDYAEVADEVRKLKFFYKLAEELEQVEEALINY</sequence>
<protein>
    <recommendedName>
        <fullName evidence="4">Co-chaperone protein HscB homolog</fullName>
    </recommendedName>
</protein>
<evidence type="ECO:0000259" key="5">
    <source>
        <dbReference type="PROSITE" id="PS50076"/>
    </source>
</evidence>
<dbReference type="InterPro" id="IPR036386">
    <property type="entry name" value="HscB_C_sf"/>
</dbReference>
<evidence type="ECO:0000256" key="2">
    <source>
        <dbReference type="ARBA" id="ARBA00023186"/>
    </source>
</evidence>
<dbReference type="HAMAP" id="MF_00682">
    <property type="entry name" value="HscB"/>
    <property type="match status" value="1"/>
</dbReference>
<dbReference type="Pfam" id="PF07743">
    <property type="entry name" value="HSCB_C"/>
    <property type="match status" value="1"/>
</dbReference>
<dbReference type="NCBIfam" id="TIGR00714">
    <property type="entry name" value="hscB"/>
    <property type="match status" value="1"/>
</dbReference>
<dbReference type="SUPFAM" id="SSF46565">
    <property type="entry name" value="Chaperone J-domain"/>
    <property type="match status" value="1"/>
</dbReference>
<comment type="caution">
    <text evidence="6">The sequence shown here is derived from an EMBL/GenBank/DDBJ whole genome shotgun (WGS) entry which is preliminary data.</text>
</comment>
<proteinExistence type="inferred from homology"/>
<keyword evidence="2 4" id="KW-0143">Chaperone</keyword>
<dbReference type="RefSeq" id="WP_345338488.1">
    <property type="nucleotide sequence ID" value="NZ_BAABLI010000005.1"/>
</dbReference>
<keyword evidence="7" id="KW-1185">Reference proteome</keyword>
<comment type="subunit">
    <text evidence="4">Interacts with HscA and stimulates its ATPase activity.</text>
</comment>
<dbReference type="InterPro" id="IPR009073">
    <property type="entry name" value="HscB_oligo_C"/>
</dbReference>
<gene>
    <name evidence="4 6" type="primary">hscB</name>
    <name evidence="6" type="ORF">ACFSJ3_04980</name>
</gene>
<dbReference type="Proteomes" id="UP001597380">
    <property type="component" value="Unassembled WGS sequence"/>
</dbReference>
<evidence type="ECO:0000313" key="7">
    <source>
        <dbReference type="Proteomes" id="UP001597380"/>
    </source>
</evidence>
<dbReference type="NCBIfam" id="NF003449">
    <property type="entry name" value="PRK05014.1"/>
    <property type="match status" value="1"/>
</dbReference>
<evidence type="ECO:0000256" key="1">
    <source>
        <dbReference type="ARBA" id="ARBA00010476"/>
    </source>
</evidence>
<organism evidence="6 7">
    <name type="scientific">Corallincola platygyrae</name>
    <dbReference type="NCBI Taxonomy" id="1193278"/>
    <lineage>
        <taxon>Bacteria</taxon>
        <taxon>Pseudomonadati</taxon>
        <taxon>Pseudomonadota</taxon>
        <taxon>Gammaproteobacteria</taxon>
        <taxon>Alteromonadales</taxon>
        <taxon>Psychromonadaceae</taxon>
        <taxon>Corallincola</taxon>
    </lineage>
</organism>
<dbReference type="SMART" id="SM00271">
    <property type="entry name" value="DnaJ"/>
    <property type="match status" value="1"/>
</dbReference>
<comment type="similarity">
    <text evidence="1 4">Belongs to the HscB family.</text>
</comment>
<feature type="domain" description="J" evidence="5">
    <location>
        <begin position="2"/>
        <end position="74"/>
    </location>
</feature>
<reference evidence="7" key="1">
    <citation type="journal article" date="2019" name="Int. J. Syst. Evol. Microbiol.">
        <title>The Global Catalogue of Microorganisms (GCM) 10K type strain sequencing project: providing services to taxonomists for standard genome sequencing and annotation.</title>
        <authorList>
            <consortium name="The Broad Institute Genomics Platform"/>
            <consortium name="The Broad Institute Genome Sequencing Center for Infectious Disease"/>
            <person name="Wu L."/>
            <person name="Ma J."/>
        </authorList>
    </citation>
    <scope>NUCLEOTIDE SEQUENCE [LARGE SCALE GENOMIC DNA]</scope>
    <source>
        <strain evidence="7">CGMCC 1.10992</strain>
    </source>
</reference>